<name>A0A840MMC2_9PROT</name>
<reference evidence="2 3" key="1">
    <citation type="submission" date="2020-08" db="EMBL/GenBank/DDBJ databases">
        <title>Genomic Encyclopedia of Type Strains, Phase IV (KMG-IV): sequencing the most valuable type-strain genomes for metagenomic binning, comparative biology and taxonomic classification.</title>
        <authorList>
            <person name="Goeker M."/>
        </authorList>
    </citation>
    <scope>NUCLEOTIDE SEQUENCE [LARGE SCALE GENOMIC DNA]</scope>
    <source>
        <strain evidence="2 3">DSM 27165</strain>
    </source>
</reference>
<dbReference type="AlphaFoldDB" id="A0A840MMC2"/>
<dbReference type="Pfam" id="PF04307">
    <property type="entry name" value="YdjM"/>
    <property type="match status" value="1"/>
</dbReference>
<evidence type="ECO:0000313" key="3">
    <source>
        <dbReference type="Proteomes" id="UP000575898"/>
    </source>
</evidence>
<accession>A0A840MMC2</accession>
<evidence type="ECO:0000256" key="1">
    <source>
        <dbReference type="SAM" id="Phobius"/>
    </source>
</evidence>
<dbReference type="EMBL" id="JACHHY010000005">
    <property type="protein sequence ID" value="MBB5017862.1"/>
    <property type="molecule type" value="Genomic_DNA"/>
</dbReference>
<keyword evidence="3" id="KW-1185">Reference proteome</keyword>
<protein>
    <submittedName>
        <fullName evidence="2">Inner membrane protein</fullName>
    </submittedName>
</protein>
<feature type="transmembrane region" description="Helical" evidence="1">
    <location>
        <begin position="153"/>
        <end position="170"/>
    </location>
</feature>
<dbReference type="RefSeq" id="WP_184036272.1">
    <property type="nucleotide sequence ID" value="NZ_JACHHY010000005.1"/>
</dbReference>
<proteinExistence type="predicted"/>
<dbReference type="InterPro" id="IPR007404">
    <property type="entry name" value="YdjM-like"/>
</dbReference>
<dbReference type="PANTHER" id="PTHR35531:SF1">
    <property type="entry name" value="INNER MEMBRANE PROTEIN YBCI-RELATED"/>
    <property type="match status" value="1"/>
</dbReference>
<feature type="transmembrane region" description="Helical" evidence="1">
    <location>
        <begin position="29"/>
        <end position="49"/>
    </location>
</feature>
<keyword evidence="1" id="KW-0472">Membrane</keyword>
<sequence>MPTILTHAVVPCAIGLACGRAILPRRLVALGMLAAMLPDLDVLAFKFGIPYAHAMGHRGMTHSLAFAALAGLLAGLCGKPLHARFPIASLFIFFSMASHGLLDTLTTGGLGIALLWPWSDQRFFAPVQMIRVSPIGLSRFLSERGLIVLWSEFRWVWLPCMGFALGIACWRRHRAICHEPDHHR</sequence>
<keyword evidence="1" id="KW-0812">Transmembrane</keyword>
<organism evidence="2 3">
    <name type="scientific">Chitinivorax tropicus</name>
    <dbReference type="NCBI Taxonomy" id="714531"/>
    <lineage>
        <taxon>Bacteria</taxon>
        <taxon>Pseudomonadati</taxon>
        <taxon>Pseudomonadota</taxon>
        <taxon>Betaproteobacteria</taxon>
        <taxon>Chitinivorax</taxon>
    </lineage>
</organism>
<evidence type="ECO:0000313" key="2">
    <source>
        <dbReference type="EMBL" id="MBB5017862.1"/>
    </source>
</evidence>
<gene>
    <name evidence="2" type="ORF">HNQ59_001132</name>
</gene>
<feature type="transmembrane region" description="Helical" evidence="1">
    <location>
        <begin position="61"/>
        <end position="81"/>
    </location>
</feature>
<keyword evidence="1" id="KW-1133">Transmembrane helix</keyword>
<dbReference type="PANTHER" id="PTHR35531">
    <property type="entry name" value="INNER MEMBRANE PROTEIN YBCI-RELATED"/>
    <property type="match status" value="1"/>
</dbReference>
<comment type="caution">
    <text evidence="2">The sequence shown here is derived from an EMBL/GenBank/DDBJ whole genome shotgun (WGS) entry which is preliminary data.</text>
</comment>
<feature type="transmembrane region" description="Helical" evidence="1">
    <location>
        <begin position="87"/>
        <end position="116"/>
    </location>
</feature>
<dbReference type="Proteomes" id="UP000575898">
    <property type="component" value="Unassembled WGS sequence"/>
</dbReference>